<evidence type="ECO:0000313" key="2">
    <source>
        <dbReference type="EMBL" id="QSZ29596.1"/>
    </source>
</evidence>
<dbReference type="EMBL" id="CP063405">
    <property type="protein sequence ID" value="QSZ29596.1"/>
    <property type="molecule type" value="Genomic_DNA"/>
</dbReference>
<dbReference type="OrthoDB" id="3532647at2759"/>
<protein>
    <submittedName>
        <fullName evidence="2">Uncharacterized protein</fullName>
    </submittedName>
</protein>
<reference evidence="2" key="1">
    <citation type="submission" date="2020-10" db="EMBL/GenBank/DDBJ databases">
        <title>Genome Sequence of Monilinia vaccinii-corymbosi Sheds Light on Mummy Berry Disease Infection of Blueberry and Mating Type.</title>
        <authorList>
            <person name="Yow A.G."/>
            <person name="Zhang Y."/>
            <person name="Bansal K."/>
            <person name="Eacker S.M."/>
            <person name="Sullivan S."/>
            <person name="Liachko I."/>
            <person name="Cubeta M.A."/>
            <person name="Rollins J.A."/>
            <person name="Ashrafi H."/>
        </authorList>
    </citation>
    <scope>NUCLEOTIDE SEQUENCE</scope>
    <source>
        <strain evidence="2">RL-1</strain>
    </source>
</reference>
<feature type="region of interest" description="Disordered" evidence="1">
    <location>
        <begin position="619"/>
        <end position="643"/>
    </location>
</feature>
<feature type="region of interest" description="Disordered" evidence="1">
    <location>
        <begin position="445"/>
        <end position="475"/>
    </location>
</feature>
<feature type="compositionally biased region" description="Polar residues" evidence="1">
    <location>
        <begin position="265"/>
        <end position="274"/>
    </location>
</feature>
<accession>A0A8A3P326</accession>
<feature type="region of interest" description="Disordered" evidence="1">
    <location>
        <begin position="676"/>
        <end position="739"/>
    </location>
</feature>
<feature type="compositionally biased region" description="Polar residues" evidence="1">
    <location>
        <begin position="450"/>
        <end position="470"/>
    </location>
</feature>
<organism evidence="2 3">
    <name type="scientific">Monilinia vaccinii-corymbosi</name>
    <dbReference type="NCBI Taxonomy" id="61207"/>
    <lineage>
        <taxon>Eukaryota</taxon>
        <taxon>Fungi</taxon>
        <taxon>Dikarya</taxon>
        <taxon>Ascomycota</taxon>
        <taxon>Pezizomycotina</taxon>
        <taxon>Leotiomycetes</taxon>
        <taxon>Helotiales</taxon>
        <taxon>Sclerotiniaceae</taxon>
        <taxon>Monilinia</taxon>
    </lineage>
</organism>
<feature type="compositionally biased region" description="Polar residues" evidence="1">
    <location>
        <begin position="676"/>
        <end position="685"/>
    </location>
</feature>
<sequence length="773" mass="85394">MVGVRTWTDDAVWFVLLASDILKPHASTSSGRNGKQNRRYTDEQIAILCRQNVEDLKHTPDENGVKYVRSTKKADYNSPNAPQPSQAVLDAIERLRRQSDTPLLNQDDMAGNRGRDERNSSRNSNIRYEQSSGISASSGSSANTAPIARSTSISRSPRPLPMRGPLSHQASRTIARRNLLQGRQISLHQFHALNSRNLLDMPRLHQREMEAVGRSEHNYPSSRHDDQQHRQGFMRQQNPRASSGIHRVPFLPKPCEGLIPPSFQPGGNQERLNSSMRNINNLPQSLGIHNRGQQHGNYLSLGSRSMSNSMHQPQIYDMGFNASNFQPEMQPEMQRFNSGMSMSQFWPTGDMGYPQNAASEFNGNHMVAQGGQGNIRESANTFHATPYGSNEGMMLQPGFEQASQQVSYGNPNKNMAPQLGSAQTTNHWGQQHSTIAVSDSPLAFDFDGMPTTQSTSHGFPPSTSRESSASLPHHLSQPLSNSFNIQNVNQNMLNNFNYDAFQHGFISQQPYSSTRSVRKRQRDFEEEGQPDMNSNWNGERYNKRHIGNGIGELEQMNHYAQEESHGQDFLQQRPTNTQELPTIAPTTTAPITTAPTIALAVASTSTPTLAQNVSATIPTMDTTSTIPPAAQSSGAPSDASAAYNGDQIDDMFAILENAEYSQPAPEPLHDQAQEQSLGNLDSSPTDEVAADSFDSPSYQPQIGSTPLSGSQSLDLPRPSIEHGSEQYKPGTNGDDLDSDSYFNFDLGPIPGTEDFLESIEYVPNEMDLNFFNS</sequence>
<feature type="region of interest" description="Disordered" evidence="1">
    <location>
        <begin position="97"/>
        <end position="170"/>
    </location>
</feature>
<evidence type="ECO:0000313" key="3">
    <source>
        <dbReference type="Proteomes" id="UP000672032"/>
    </source>
</evidence>
<feature type="compositionally biased region" description="Polar residues" evidence="1">
    <location>
        <begin position="121"/>
        <end position="130"/>
    </location>
</feature>
<feature type="region of interest" description="Disordered" evidence="1">
    <location>
        <begin position="213"/>
        <end position="274"/>
    </location>
</feature>
<keyword evidence="3" id="KW-1185">Reference proteome</keyword>
<feature type="compositionally biased region" description="Polar residues" evidence="1">
    <location>
        <begin position="619"/>
        <end position="635"/>
    </location>
</feature>
<name>A0A8A3P326_9HELO</name>
<dbReference type="Proteomes" id="UP000672032">
    <property type="component" value="Chromosome 1"/>
</dbReference>
<feature type="region of interest" description="Disordered" evidence="1">
    <location>
        <begin position="519"/>
        <end position="540"/>
    </location>
</feature>
<dbReference type="AlphaFoldDB" id="A0A8A3P326"/>
<feature type="compositionally biased region" description="Polar residues" evidence="1">
    <location>
        <begin position="694"/>
        <end position="713"/>
    </location>
</feature>
<feature type="compositionally biased region" description="Basic and acidic residues" evidence="1">
    <location>
        <begin position="213"/>
        <end position="229"/>
    </location>
</feature>
<gene>
    <name evidence="2" type="ORF">DSL72_004112</name>
</gene>
<proteinExistence type="predicted"/>
<feature type="compositionally biased region" description="Low complexity" evidence="1">
    <location>
        <begin position="131"/>
        <end position="142"/>
    </location>
</feature>
<evidence type="ECO:0000256" key="1">
    <source>
        <dbReference type="SAM" id="MobiDB-lite"/>
    </source>
</evidence>